<evidence type="ECO:0000259" key="4">
    <source>
        <dbReference type="PROSITE" id="PS50296"/>
    </source>
</evidence>
<dbReference type="Pfam" id="PF01253">
    <property type="entry name" value="SUI1"/>
    <property type="match status" value="1"/>
</dbReference>
<dbReference type="AlphaFoldDB" id="A0A0B6YI58"/>
<gene>
    <name evidence="5" type="primary">ORF24648</name>
</gene>
<feature type="compositionally biased region" description="Basic and acidic residues" evidence="3">
    <location>
        <begin position="102"/>
        <end position="111"/>
    </location>
</feature>
<dbReference type="InterPro" id="IPR048517">
    <property type="entry name" value="DENR_N"/>
</dbReference>
<dbReference type="Pfam" id="PF21023">
    <property type="entry name" value="DENR_N"/>
    <property type="match status" value="1"/>
</dbReference>
<dbReference type="GO" id="GO:0003743">
    <property type="term" value="F:translation initiation factor activity"/>
    <property type="evidence" value="ECO:0007669"/>
    <property type="project" value="InterPro"/>
</dbReference>
<dbReference type="PANTHER" id="PTHR12789">
    <property type="entry name" value="DENSITY-REGULATED PROTEIN HOMOLOG"/>
    <property type="match status" value="1"/>
</dbReference>
<evidence type="ECO:0000256" key="2">
    <source>
        <dbReference type="RuleBase" id="RU361273"/>
    </source>
</evidence>
<reference evidence="5" key="1">
    <citation type="submission" date="2014-12" db="EMBL/GenBank/DDBJ databases">
        <title>Insight into the proteome of Arion vulgaris.</title>
        <authorList>
            <person name="Aradska J."/>
            <person name="Bulat T."/>
            <person name="Smidak R."/>
            <person name="Sarate P."/>
            <person name="Gangsoo J."/>
            <person name="Sialana F."/>
            <person name="Bilban M."/>
            <person name="Lubec G."/>
        </authorList>
    </citation>
    <scope>NUCLEOTIDE SEQUENCE</scope>
    <source>
        <tissue evidence="5">Skin</tissue>
    </source>
</reference>
<feature type="region of interest" description="Disordered" evidence="3">
    <location>
        <begin position="91"/>
        <end position="124"/>
    </location>
</feature>
<accession>A0A0B6YI58</accession>
<organism evidence="5">
    <name type="scientific">Arion vulgaris</name>
    <dbReference type="NCBI Taxonomy" id="1028688"/>
    <lineage>
        <taxon>Eukaryota</taxon>
        <taxon>Metazoa</taxon>
        <taxon>Spiralia</taxon>
        <taxon>Lophotrochozoa</taxon>
        <taxon>Mollusca</taxon>
        <taxon>Gastropoda</taxon>
        <taxon>Heterobranchia</taxon>
        <taxon>Euthyneura</taxon>
        <taxon>Panpulmonata</taxon>
        <taxon>Eupulmonata</taxon>
        <taxon>Stylommatophora</taxon>
        <taxon>Helicina</taxon>
        <taxon>Arionoidea</taxon>
        <taxon>Arionidae</taxon>
        <taxon>Arion</taxon>
    </lineage>
</organism>
<dbReference type="NCBIfam" id="TIGR01159">
    <property type="entry name" value="DRP1"/>
    <property type="match status" value="1"/>
</dbReference>
<dbReference type="GO" id="GO:0002188">
    <property type="term" value="P:translation reinitiation"/>
    <property type="evidence" value="ECO:0007669"/>
    <property type="project" value="TreeGrafter"/>
</dbReference>
<dbReference type="InterPro" id="IPR050318">
    <property type="entry name" value="DENR/SUI1_TIF"/>
</dbReference>
<dbReference type="InterPro" id="IPR036877">
    <property type="entry name" value="SUI1_dom_sf"/>
</dbReference>
<name>A0A0B6YI58_9EUPU</name>
<evidence type="ECO:0000256" key="1">
    <source>
        <dbReference type="ARBA" id="ARBA00007514"/>
    </source>
</evidence>
<proteinExistence type="inferred from homology"/>
<dbReference type="CDD" id="cd11607">
    <property type="entry name" value="DENR_C"/>
    <property type="match status" value="1"/>
</dbReference>
<dbReference type="FunFam" id="3.30.780.10:FF:000004">
    <property type="entry name" value="density-regulated protein-like"/>
    <property type="match status" value="1"/>
</dbReference>
<evidence type="ECO:0000256" key="3">
    <source>
        <dbReference type="SAM" id="MobiDB-lite"/>
    </source>
</evidence>
<dbReference type="SUPFAM" id="SSF55159">
    <property type="entry name" value="eIF1-like"/>
    <property type="match status" value="1"/>
</dbReference>
<evidence type="ECO:0000313" key="5">
    <source>
        <dbReference type="EMBL" id="CEK55215.1"/>
    </source>
</evidence>
<feature type="domain" description="SUI1" evidence="4">
    <location>
        <begin position="133"/>
        <end position="200"/>
    </location>
</feature>
<dbReference type="GO" id="GO:0001731">
    <property type="term" value="P:formation of translation preinitiation complex"/>
    <property type="evidence" value="ECO:0007669"/>
    <property type="project" value="TreeGrafter"/>
</dbReference>
<dbReference type="PANTHER" id="PTHR12789:SF0">
    <property type="entry name" value="DENSITY-REGULATED PROTEIN"/>
    <property type="match status" value="1"/>
</dbReference>
<dbReference type="GO" id="GO:0003729">
    <property type="term" value="F:mRNA binding"/>
    <property type="evidence" value="ECO:0007669"/>
    <property type="project" value="TreeGrafter"/>
</dbReference>
<feature type="non-terminal residue" evidence="5">
    <location>
        <position position="1"/>
    </location>
</feature>
<dbReference type="InterPro" id="IPR001950">
    <property type="entry name" value="SUI1"/>
</dbReference>
<dbReference type="InterPro" id="IPR046447">
    <property type="entry name" value="DENR_C"/>
</dbReference>
<comment type="similarity">
    <text evidence="1 2">Belongs to the DENR family.</text>
</comment>
<dbReference type="Gene3D" id="3.30.780.10">
    <property type="entry name" value="SUI1-like domain"/>
    <property type="match status" value="1"/>
</dbReference>
<feature type="compositionally biased region" description="Basic residues" evidence="3">
    <location>
        <begin position="112"/>
        <end position="124"/>
    </location>
</feature>
<sequence length="215" mass="24714">FQNRQRFIKKLEHRNETEVQRRLLPKSKMAEAVAKPFLEYPGPLPGVKYPLKVFYCGECGVPVEYCDNYPNYEKCKTWMQKNMPDEFEKLKVDKEEDSGGAESKEEGEEKKKRQTRGGKAMMKTKKKIEPQGVKLWTQTRGKKKKVTIVVGLASYEIDLKEASKFFAGKFSCGSSIGGEDEIVVQGDVKDDLFEILPEKWKIIDEDDIEDCGEKK</sequence>
<protein>
    <recommendedName>
        <fullName evidence="2">Density-regulated protein</fullName>
    </recommendedName>
</protein>
<dbReference type="EMBL" id="HACG01008350">
    <property type="protein sequence ID" value="CEK55215.1"/>
    <property type="molecule type" value="Transcribed_RNA"/>
</dbReference>
<dbReference type="PROSITE" id="PS50296">
    <property type="entry name" value="SUI1"/>
    <property type="match status" value="1"/>
</dbReference>
<dbReference type="InterPro" id="IPR005873">
    <property type="entry name" value="DENR_eukaryotes"/>
</dbReference>